<feature type="non-terminal residue" evidence="2">
    <location>
        <position position="1"/>
    </location>
</feature>
<dbReference type="Proteomes" id="UP000192247">
    <property type="component" value="Unassembled WGS sequence"/>
</dbReference>
<keyword evidence="3" id="KW-1185">Reference proteome</keyword>
<accession>A0A1V9XI06</accession>
<organism evidence="2 3">
    <name type="scientific">Tropilaelaps mercedesae</name>
    <dbReference type="NCBI Taxonomy" id="418985"/>
    <lineage>
        <taxon>Eukaryota</taxon>
        <taxon>Metazoa</taxon>
        <taxon>Ecdysozoa</taxon>
        <taxon>Arthropoda</taxon>
        <taxon>Chelicerata</taxon>
        <taxon>Arachnida</taxon>
        <taxon>Acari</taxon>
        <taxon>Parasitiformes</taxon>
        <taxon>Mesostigmata</taxon>
        <taxon>Gamasina</taxon>
        <taxon>Dermanyssoidea</taxon>
        <taxon>Laelapidae</taxon>
        <taxon>Tropilaelaps</taxon>
    </lineage>
</organism>
<feature type="region of interest" description="Disordered" evidence="1">
    <location>
        <begin position="52"/>
        <end position="137"/>
    </location>
</feature>
<feature type="compositionally biased region" description="Low complexity" evidence="1">
    <location>
        <begin position="114"/>
        <end position="124"/>
    </location>
</feature>
<evidence type="ECO:0000256" key="1">
    <source>
        <dbReference type="SAM" id="MobiDB-lite"/>
    </source>
</evidence>
<feature type="region of interest" description="Disordered" evidence="1">
    <location>
        <begin position="566"/>
        <end position="655"/>
    </location>
</feature>
<proteinExistence type="predicted"/>
<reference evidence="2 3" key="1">
    <citation type="journal article" date="2017" name="Gigascience">
        <title>Draft genome of the honey bee ectoparasitic mite, Tropilaelaps mercedesae, is shaped by the parasitic life history.</title>
        <authorList>
            <person name="Dong X."/>
            <person name="Armstrong S.D."/>
            <person name="Xia D."/>
            <person name="Makepeace B.L."/>
            <person name="Darby A.C."/>
            <person name="Kadowaki T."/>
        </authorList>
    </citation>
    <scope>NUCLEOTIDE SEQUENCE [LARGE SCALE GENOMIC DNA]</scope>
    <source>
        <strain evidence="2">Wuxi-XJTLU</strain>
    </source>
</reference>
<evidence type="ECO:0000313" key="2">
    <source>
        <dbReference type="EMBL" id="OQR73002.1"/>
    </source>
</evidence>
<feature type="compositionally biased region" description="Polar residues" evidence="1">
    <location>
        <begin position="196"/>
        <end position="212"/>
    </location>
</feature>
<feature type="compositionally biased region" description="Polar residues" evidence="1">
    <location>
        <begin position="97"/>
        <end position="113"/>
    </location>
</feature>
<protein>
    <submittedName>
        <fullName evidence="2">Uncharacterized protein</fullName>
    </submittedName>
</protein>
<dbReference type="AlphaFoldDB" id="A0A1V9XI06"/>
<gene>
    <name evidence="2" type="ORF">BIW11_10015</name>
</gene>
<sequence length="735" mass="73823">YEKISRKAFIKHFVYAFFYYINFRSYILQKETARHDRLCAAQDDPDALEALERAPKETKEPVLPKTPSKAQHESPSVAATPPPAEKPTKKARRPRKQASTSASSVVPLTVTNEASSDAATSSAACHESQKQLHPGLTDVKDIKVERDSKDLQLQKKQHHQLAEINSDMAVNVSIKLEQPSIKQEPIPVPTPEPDSRSTTPSGAVRPISQQLPSPVVPASPGKPYMEEPLHAASAPSPAAANLRSPSVTGHGAAVECLQHLTSMTSPQGSGAAVSVPPSPSGQVACPALPSTHNPLESHHIHQPQSQDEEVVVAVPSQPTTTLQTGVQVAQGEPCAAAVSSATPVASSMTPVGADTGSSAGGALSLPHGLSPPAGSCGPNLSASSSIIGAVSDAAGGGNSSSSSCSSVSSNATVVCGNGSGSSGSNAALPLHVHVLPTEGGVNLTGVRPASAGAASAGAATPVSSIADRDPEPALAALHRNGFPPSPASSSTSTETTSTGAPIAIAPVSSNANGSAANANISFAGYQPTEAKRLALAPEAFAGTGPSSHPHHHPLFSASPLAVPIGSQAQKQGSIPNNASTGGAVSSSVNPGPLGNATSDHPLLQGGACTNTSLSSLSQLSQSLQPTGKQATPIIEGTTSGSATVTGGLRHSVGGCPGSGPVPMSVASCVSSHYSQTPFIGAASAPSSAPSTSLPVSLSNVHSGGTSSTSTAPAASTHTTNTLTSLVFANKAWQPN</sequence>
<feature type="non-terminal residue" evidence="2">
    <location>
        <position position="735"/>
    </location>
</feature>
<name>A0A1V9XI06_9ACAR</name>
<feature type="compositionally biased region" description="Low complexity" evidence="1">
    <location>
        <begin position="636"/>
        <end position="655"/>
    </location>
</feature>
<feature type="compositionally biased region" description="Low complexity" evidence="1">
    <location>
        <begin position="612"/>
        <end position="624"/>
    </location>
</feature>
<dbReference type="EMBL" id="MNPL01010668">
    <property type="protein sequence ID" value="OQR73002.1"/>
    <property type="molecule type" value="Genomic_DNA"/>
</dbReference>
<feature type="compositionally biased region" description="Polar residues" evidence="1">
    <location>
        <begin position="566"/>
        <end position="589"/>
    </location>
</feature>
<dbReference type="InParanoid" id="A0A1V9XI06"/>
<feature type="region of interest" description="Disordered" evidence="1">
    <location>
        <begin position="681"/>
        <end position="717"/>
    </location>
</feature>
<feature type="compositionally biased region" description="Basic and acidic residues" evidence="1">
    <location>
        <begin position="52"/>
        <end position="62"/>
    </location>
</feature>
<comment type="caution">
    <text evidence="2">The sequence shown here is derived from an EMBL/GenBank/DDBJ whole genome shotgun (WGS) entry which is preliminary data.</text>
</comment>
<feature type="compositionally biased region" description="Low complexity" evidence="1">
    <location>
        <begin position="488"/>
        <end position="498"/>
    </location>
</feature>
<feature type="region of interest" description="Disordered" evidence="1">
    <location>
        <begin position="475"/>
        <end position="498"/>
    </location>
</feature>
<evidence type="ECO:0000313" key="3">
    <source>
        <dbReference type="Proteomes" id="UP000192247"/>
    </source>
</evidence>
<feature type="region of interest" description="Disordered" evidence="1">
    <location>
        <begin position="178"/>
        <end position="229"/>
    </location>
</feature>